<protein>
    <submittedName>
        <fullName evidence="2">Uncharacterized protein</fullName>
    </submittedName>
</protein>
<keyword evidence="1" id="KW-0472">Membrane</keyword>
<dbReference type="KEGG" id="ipc:IPA_05710"/>
<evidence type="ECO:0000256" key="1">
    <source>
        <dbReference type="SAM" id="Phobius"/>
    </source>
</evidence>
<dbReference type="AlphaFoldDB" id="A0A977KBD1"/>
<feature type="transmembrane region" description="Helical" evidence="1">
    <location>
        <begin position="54"/>
        <end position="73"/>
    </location>
</feature>
<keyword evidence="1" id="KW-0812">Transmembrane</keyword>
<evidence type="ECO:0000313" key="3">
    <source>
        <dbReference type="Proteomes" id="UP001063698"/>
    </source>
</evidence>
<sequence>MFIDVDNFKRHSSIPARNRLGGYRLGRSYTVLRAFSPSVIKILWGILRNDKVKMVTGVFSIVLILYGLIYLLSSILGGVALQVIVKLTVFIIGLFLLFAGIKLLEITRTTLPPSPEEVEEAYREELEELKRYIEELRRK</sequence>
<evidence type="ECO:0000313" key="2">
    <source>
        <dbReference type="EMBL" id="UXD22512.1"/>
    </source>
</evidence>
<dbReference type="EMBL" id="CP006868">
    <property type="protein sequence ID" value="UXD22512.1"/>
    <property type="molecule type" value="Genomic_DNA"/>
</dbReference>
<gene>
    <name evidence="2" type="ORF">IPA_05710</name>
</gene>
<dbReference type="Proteomes" id="UP001063698">
    <property type="component" value="Chromosome"/>
</dbReference>
<proteinExistence type="predicted"/>
<feature type="transmembrane region" description="Helical" evidence="1">
    <location>
        <begin position="79"/>
        <end position="101"/>
    </location>
</feature>
<keyword evidence="3" id="KW-1185">Reference proteome</keyword>
<accession>A0A977KBD1</accession>
<name>A0A977KBD1_9CREN</name>
<reference evidence="2" key="1">
    <citation type="submission" date="2013-11" db="EMBL/GenBank/DDBJ databases">
        <title>Comparative genomics of Ignicoccus.</title>
        <authorList>
            <person name="Podar M."/>
        </authorList>
    </citation>
    <scope>NUCLEOTIDE SEQUENCE</scope>
    <source>
        <strain evidence="2">DSM 13166</strain>
    </source>
</reference>
<organism evidence="2 3">
    <name type="scientific">Ignicoccus pacificus DSM 13166</name>
    <dbReference type="NCBI Taxonomy" id="940294"/>
    <lineage>
        <taxon>Archaea</taxon>
        <taxon>Thermoproteota</taxon>
        <taxon>Thermoprotei</taxon>
        <taxon>Desulfurococcales</taxon>
        <taxon>Desulfurococcaceae</taxon>
        <taxon>Ignicoccus</taxon>
    </lineage>
</organism>
<keyword evidence="1" id="KW-1133">Transmembrane helix</keyword>